<evidence type="ECO:0008006" key="3">
    <source>
        <dbReference type="Google" id="ProtNLM"/>
    </source>
</evidence>
<reference evidence="1" key="1">
    <citation type="submission" date="2023-07" db="EMBL/GenBank/DDBJ databases">
        <authorList>
            <person name="Kim M.K."/>
        </authorList>
    </citation>
    <scope>NUCLEOTIDE SEQUENCE</scope>
    <source>
        <strain evidence="1">CA1-15</strain>
    </source>
</reference>
<comment type="caution">
    <text evidence="1">The sequence shown here is derived from an EMBL/GenBank/DDBJ whole genome shotgun (WGS) entry which is preliminary data.</text>
</comment>
<dbReference type="RefSeq" id="WP_304563000.1">
    <property type="nucleotide sequence ID" value="NZ_JAUQSZ010000018.1"/>
</dbReference>
<keyword evidence="2" id="KW-1185">Reference proteome</keyword>
<dbReference type="Proteomes" id="UP001176468">
    <property type="component" value="Unassembled WGS sequence"/>
</dbReference>
<dbReference type="EMBL" id="JAUQSZ010000018">
    <property type="protein sequence ID" value="MDO7844602.1"/>
    <property type="molecule type" value="Genomic_DNA"/>
</dbReference>
<evidence type="ECO:0000313" key="1">
    <source>
        <dbReference type="EMBL" id="MDO7844602.1"/>
    </source>
</evidence>
<protein>
    <recommendedName>
        <fullName evidence="3">UrcA family protein</fullName>
    </recommendedName>
</protein>
<organism evidence="1 2">
    <name type="scientific">Sphingomonas immobilis</name>
    <dbReference type="NCBI Taxonomy" id="3063997"/>
    <lineage>
        <taxon>Bacteria</taxon>
        <taxon>Pseudomonadati</taxon>
        <taxon>Pseudomonadota</taxon>
        <taxon>Alphaproteobacteria</taxon>
        <taxon>Sphingomonadales</taxon>
        <taxon>Sphingomonadaceae</taxon>
        <taxon>Sphingomonas</taxon>
    </lineage>
</organism>
<accession>A0ABT9A426</accession>
<gene>
    <name evidence="1" type="ORF">Q5H94_19885</name>
</gene>
<name>A0ABT9A426_9SPHN</name>
<evidence type="ECO:0000313" key="2">
    <source>
        <dbReference type="Proteomes" id="UP001176468"/>
    </source>
</evidence>
<sequence>MASPVLFLGAMLLFGQGANDPNQAQVDALANQITVVAQRLPDGTPTNMYQAQFAALLDQSPYNCTIQQQALARVGGLSPAAKAAAKRLADTLTHCGSGTAALASGGPVGSGLPSFSVGGSADYTP</sequence>
<proteinExistence type="predicted"/>